<dbReference type="RefSeq" id="WP_102654252.1">
    <property type="nucleotide sequence ID" value="NZ_PNRF01000031.1"/>
</dbReference>
<comment type="caution">
    <text evidence="3">The sequence shown here is derived from an EMBL/GenBank/DDBJ whole genome shotgun (WGS) entry which is preliminary data.</text>
</comment>
<dbReference type="InterPro" id="IPR002823">
    <property type="entry name" value="DUF112_TM"/>
</dbReference>
<evidence type="ECO:0000313" key="3">
    <source>
        <dbReference type="EMBL" id="PMR74034.1"/>
    </source>
</evidence>
<sequence length="501" mass="52350">MIDGLLLGFYALMTLDVILALFLGIAIGYIVGALPGLTSSVGMAVLLPFTFSMDPVAAMVMLVAIYVAGDYAAAIPAILVNAPGQPAAAITAFDGFPMRMNGEAGKALTLSILGSGFGAFTSTLLLIVSAAGLAHIALSFGPAEYFALSLLGLALVTSLASGSMTRAVIGLVIGLMIVTIGLDPVSGTQRYVFHRGLLEGVPFLPALIGLFALSEVFMMLERSLKSSGERIHSLPSPWKSMSMIYPFGKTMGRSSIIGFLIGVVPGAGATIASLVSYSVAKRLSKKPETFGSGNPEGVVASETANNAAGPGALAPLLSLGIPGSASAAILIGALMIHGINPGPMLFARNPEIPYAIFVSLLIGLPMMMLIGLLGARFWVQITRLNPALIATVVTSICLLGSYTYDNNILSVWVAVVAGILGYVLRKLDIHPAPIILALVLGSMMESNLRRGLRVSGDEFSYFISQPVSAIILFCAFAVFILPLGQSLISVFRDRKPIQDTR</sequence>
<keyword evidence="1" id="KW-0472">Membrane</keyword>
<feature type="transmembrane region" description="Helical" evidence="1">
    <location>
        <begin position="145"/>
        <end position="161"/>
    </location>
</feature>
<reference evidence="3 4" key="1">
    <citation type="submission" date="2018-01" db="EMBL/GenBank/DDBJ databases">
        <title>Halomonas endophytica sp. nov., isolated from storage liquid in the stems of Populus euphratica.</title>
        <authorList>
            <person name="Chen C."/>
        </authorList>
    </citation>
    <scope>NUCLEOTIDE SEQUENCE [LARGE SCALE GENOMIC DNA]</scope>
    <source>
        <strain evidence="3 4">MC28</strain>
    </source>
</reference>
<organism evidence="3 4">
    <name type="scientific">Billgrantia endophytica</name>
    <dbReference type="NCBI Taxonomy" id="2033802"/>
    <lineage>
        <taxon>Bacteria</taxon>
        <taxon>Pseudomonadati</taxon>
        <taxon>Pseudomonadota</taxon>
        <taxon>Gammaproteobacteria</taxon>
        <taxon>Oceanospirillales</taxon>
        <taxon>Halomonadaceae</taxon>
        <taxon>Billgrantia</taxon>
    </lineage>
</organism>
<evidence type="ECO:0000259" key="2">
    <source>
        <dbReference type="Pfam" id="PF01970"/>
    </source>
</evidence>
<feature type="transmembrane region" description="Helical" evidence="1">
    <location>
        <begin position="256"/>
        <end position="280"/>
    </location>
</feature>
<keyword evidence="1" id="KW-1133">Transmembrane helix</keyword>
<feature type="transmembrane region" description="Helical" evidence="1">
    <location>
        <begin position="43"/>
        <end position="67"/>
    </location>
</feature>
<protein>
    <recommendedName>
        <fullName evidence="2">DUF112 domain-containing protein</fullName>
    </recommendedName>
</protein>
<feature type="domain" description="DUF112" evidence="2">
    <location>
        <begin position="18"/>
        <end position="436"/>
    </location>
</feature>
<feature type="transmembrane region" description="Helical" evidence="1">
    <location>
        <begin position="316"/>
        <end position="340"/>
    </location>
</feature>
<feature type="transmembrane region" description="Helical" evidence="1">
    <location>
        <begin position="352"/>
        <end position="372"/>
    </location>
</feature>
<feature type="transmembrane region" description="Helical" evidence="1">
    <location>
        <begin position="431"/>
        <end position="448"/>
    </location>
</feature>
<feature type="transmembrane region" description="Helical" evidence="1">
    <location>
        <begin position="167"/>
        <end position="185"/>
    </location>
</feature>
<accession>A0A2N7U0S3</accession>
<feature type="transmembrane region" description="Helical" evidence="1">
    <location>
        <begin position="384"/>
        <end position="402"/>
    </location>
</feature>
<feature type="transmembrane region" description="Helical" evidence="1">
    <location>
        <begin position="197"/>
        <end position="220"/>
    </location>
</feature>
<dbReference type="OrthoDB" id="9781349at2"/>
<evidence type="ECO:0000256" key="1">
    <source>
        <dbReference type="SAM" id="Phobius"/>
    </source>
</evidence>
<dbReference type="PANTHER" id="PTHR35342">
    <property type="entry name" value="TRICARBOXYLIC TRANSPORT PROTEIN"/>
    <property type="match status" value="1"/>
</dbReference>
<keyword evidence="1" id="KW-0812">Transmembrane</keyword>
<proteinExistence type="predicted"/>
<dbReference type="Pfam" id="PF01970">
    <property type="entry name" value="TctA"/>
    <property type="match status" value="1"/>
</dbReference>
<evidence type="ECO:0000313" key="4">
    <source>
        <dbReference type="Proteomes" id="UP000235803"/>
    </source>
</evidence>
<feature type="transmembrane region" description="Helical" evidence="1">
    <location>
        <begin position="107"/>
        <end position="133"/>
    </location>
</feature>
<gene>
    <name evidence="3" type="ORF">C1H69_15290</name>
</gene>
<dbReference type="Proteomes" id="UP000235803">
    <property type="component" value="Unassembled WGS sequence"/>
</dbReference>
<feature type="transmembrane region" description="Helical" evidence="1">
    <location>
        <begin position="6"/>
        <end position="31"/>
    </location>
</feature>
<keyword evidence="4" id="KW-1185">Reference proteome</keyword>
<feature type="transmembrane region" description="Helical" evidence="1">
    <location>
        <begin position="468"/>
        <end position="491"/>
    </location>
</feature>
<dbReference type="EMBL" id="PNRF01000031">
    <property type="protein sequence ID" value="PMR74034.1"/>
    <property type="molecule type" value="Genomic_DNA"/>
</dbReference>
<dbReference type="PANTHER" id="PTHR35342:SF5">
    <property type="entry name" value="TRICARBOXYLIC TRANSPORT PROTEIN"/>
    <property type="match status" value="1"/>
</dbReference>
<name>A0A2N7U0S3_9GAMM</name>
<feature type="transmembrane region" description="Helical" evidence="1">
    <location>
        <begin position="408"/>
        <end position="424"/>
    </location>
</feature>
<dbReference type="AlphaFoldDB" id="A0A2N7U0S3"/>